<dbReference type="SUPFAM" id="SSF51556">
    <property type="entry name" value="Metallo-dependent hydrolases"/>
    <property type="match status" value="1"/>
</dbReference>
<dbReference type="RefSeq" id="WP_034229106.1">
    <property type="nucleotide sequence ID" value="NZ_AXCW01000362.1"/>
</dbReference>
<dbReference type="InterPro" id="IPR032466">
    <property type="entry name" value="Metal_Hydrolase"/>
</dbReference>
<organism evidence="2 3">
    <name type="scientific">Actinotalea ferrariae CF5-4</name>
    <dbReference type="NCBI Taxonomy" id="948458"/>
    <lineage>
        <taxon>Bacteria</taxon>
        <taxon>Bacillati</taxon>
        <taxon>Actinomycetota</taxon>
        <taxon>Actinomycetes</taxon>
        <taxon>Micrococcales</taxon>
        <taxon>Cellulomonadaceae</taxon>
        <taxon>Actinotalea</taxon>
    </lineage>
</organism>
<keyword evidence="2" id="KW-0378">Hydrolase</keyword>
<dbReference type="EMBL" id="AXCW01000362">
    <property type="protein sequence ID" value="EYR62012.1"/>
    <property type="molecule type" value="Genomic_DNA"/>
</dbReference>
<evidence type="ECO:0000259" key="1">
    <source>
        <dbReference type="Pfam" id="PF07969"/>
    </source>
</evidence>
<dbReference type="PANTHER" id="PTHR22642">
    <property type="entry name" value="IMIDAZOLONEPROPIONASE"/>
    <property type="match status" value="1"/>
</dbReference>
<protein>
    <submittedName>
        <fullName evidence="2">Hydrolase</fullName>
    </submittedName>
</protein>
<comment type="caution">
    <text evidence="2">The sequence shown here is derived from an EMBL/GenBank/DDBJ whole genome shotgun (WGS) entry which is preliminary data.</text>
</comment>
<dbReference type="OrthoDB" id="3238066at2"/>
<reference evidence="2 3" key="1">
    <citation type="submission" date="2014-01" db="EMBL/GenBank/DDBJ databases">
        <title>Actinotalea ferrariae CF5-4.</title>
        <authorList>
            <person name="Chen F."/>
            <person name="Li Y."/>
            <person name="Wang G."/>
        </authorList>
    </citation>
    <scope>NUCLEOTIDE SEQUENCE [LARGE SCALE GENOMIC DNA]</scope>
    <source>
        <strain evidence="2 3">CF5-4</strain>
    </source>
</reference>
<dbReference type="AlphaFoldDB" id="A0A021VSH5"/>
<accession>A0A021VSH5</accession>
<evidence type="ECO:0000313" key="3">
    <source>
        <dbReference type="Proteomes" id="UP000019753"/>
    </source>
</evidence>
<feature type="domain" description="Amidohydrolase 3" evidence="1">
    <location>
        <begin position="11"/>
        <end position="382"/>
    </location>
</feature>
<gene>
    <name evidence="2" type="ORF">N866_12780</name>
</gene>
<name>A0A021VSH5_9CELL</name>
<dbReference type="PANTHER" id="PTHR22642:SF2">
    <property type="entry name" value="PROTEIN LONG AFTER FAR-RED 3"/>
    <property type="match status" value="1"/>
</dbReference>
<dbReference type="InterPro" id="IPR013108">
    <property type="entry name" value="Amidohydro_3"/>
</dbReference>
<feature type="non-terminal residue" evidence="2">
    <location>
        <position position="1"/>
    </location>
</feature>
<keyword evidence="3" id="KW-1185">Reference proteome</keyword>
<sequence>LRALRGWRDDGWVTDDAHRAARAATRRPEAGTRESLYRAALGAAAAQGVVSVHEHSAPSFDTRDGLAALLGMTADAASALPLVVGYRAELVRDADAAREVLAAVPGLTGIGGDLTVDGSLGSWTAALRTPYADRPASTGTLELDADDVAAHLVAASLAGAQVAVHAIGDRALDAVLAGVRSALAGPDARAVRGVAPRVEHAEMADGEAVAALAALGLSVSAQPLFDARWGGSEGMYARRLGAERAGRLNPFADLAAAGVPLALGSDSPVTPVDPWAAVSAAVHHRTPGQRITARAAFRAHTRGGWRLARLDHLGAGEIRLGAPAHLAVWDAPTLAVQAPDPTRAAWSTDARAGSPLLPELVEPDRLEESGARPRCLRTLRDGVVLHDVLADR</sequence>
<proteinExistence type="predicted"/>
<evidence type="ECO:0000313" key="2">
    <source>
        <dbReference type="EMBL" id="EYR62012.1"/>
    </source>
</evidence>
<dbReference type="Pfam" id="PF07969">
    <property type="entry name" value="Amidohydro_3"/>
    <property type="match status" value="1"/>
</dbReference>
<dbReference type="Proteomes" id="UP000019753">
    <property type="component" value="Unassembled WGS sequence"/>
</dbReference>
<dbReference type="GO" id="GO:0016787">
    <property type="term" value="F:hydrolase activity"/>
    <property type="evidence" value="ECO:0007669"/>
    <property type="project" value="UniProtKB-KW"/>
</dbReference>
<dbReference type="Gene3D" id="3.20.20.140">
    <property type="entry name" value="Metal-dependent hydrolases"/>
    <property type="match status" value="1"/>
</dbReference>